<keyword evidence="8" id="KW-1185">Reference proteome</keyword>
<gene>
    <name evidence="7" type="ORF">DK880_00504</name>
</gene>
<evidence type="ECO:0008006" key="9">
    <source>
        <dbReference type="Google" id="ProtNLM"/>
    </source>
</evidence>
<evidence type="ECO:0000256" key="2">
    <source>
        <dbReference type="ARBA" id="ARBA00022475"/>
    </source>
</evidence>
<dbReference type="AlphaFoldDB" id="A0A2Z3LH41"/>
<keyword evidence="4 6" id="KW-1133">Transmembrane helix</keyword>
<dbReference type="NCBIfam" id="TIGR00374">
    <property type="entry name" value="flippase-like domain"/>
    <property type="match status" value="1"/>
</dbReference>
<evidence type="ECO:0000313" key="7">
    <source>
        <dbReference type="EMBL" id="AWN81825.1"/>
    </source>
</evidence>
<dbReference type="EMBL" id="CP029619">
    <property type="protein sequence ID" value="AWN81825.1"/>
    <property type="molecule type" value="Genomic_DNA"/>
</dbReference>
<dbReference type="PANTHER" id="PTHR37693:SF1">
    <property type="entry name" value="INTEGRAL MEMBRANE PROTEIN"/>
    <property type="match status" value="1"/>
</dbReference>
<evidence type="ECO:0000313" key="8">
    <source>
        <dbReference type="Proteomes" id="UP000245872"/>
    </source>
</evidence>
<evidence type="ECO:0000256" key="6">
    <source>
        <dbReference type="SAM" id="Phobius"/>
    </source>
</evidence>
<feature type="transmembrane region" description="Helical" evidence="6">
    <location>
        <begin position="280"/>
        <end position="303"/>
    </location>
</feature>
<keyword evidence="2" id="KW-1003">Cell membrane</keyword>
<feature type="transmembrane region" description="Helical" evidence="6">
    <location>
        <begin position="20"/>
        <end position="36"/>
    </location>
</feature>
<keyword evidence="3 6" id="KW-0812">Transmembrane</keyword>
<dbReference type="KEGG" id="cher:DK880_00504"/>
<protein>
    <recommendedName>
        <fullName evidence="9">Flippase-like domain-containing protein</fullName>
    </recommendedName>
</protein>
<reference evidence="7 8" key="1">
    <citation type="submission" date="2018-05" db="EMBL/GenBank/DDBJ databases">
        <title>Candidatus Cardinium hertigii Genome Assembly.</title>
        <authorList>
            <person name="Showmaker K.C."/>
            <person name="Walden K.O."/>
            <person name="Fields C.J."/>
            <person name="Lambert K.N."/>
            <person name="Hudson M.E."/>
        </authorList>
    </citation>
    <scope>NUCLEOTIDE SEQUENCE [LARGE SCALE GENOMIC DNA]</scope>
    <source>
        <strain evidence="8">cHgTN10</strain>
    </source>
</reference>
<feature type="transmembrane region" description="Helical" evidence="6">
    <location>
        <begin position="128"/>
        <end position="151"/>
    </location>
</feature>
<dbReference type="InterPro" id="IPR022791">
    <property type="entry name" value="L-PG_synthase/AglD"/>
</dbReference>
<sequence>METQENNNLEALKVLNLRRIWFPTLCGLAILGFWFYRAGNKLTLATIAQLGRPNGYYLSMAFSSILLREIGHICRLRFLSNATLSWTSCFYIAILWEFSSALTPSVVGGGIVAIFLFSKEGLPLGRSLAYVIVNGIMDNFFFLLAGMPAFGGMYKPLFAMADEFDTVVKSIFFINYFILCIYTLVITMGVFINPTLLKYILLRITSIGFLKKWRRSAYHISKDIVITSHEFKGKGFFFWCKILSCTFFTWMARYSFLNCLIAAYTKVSLSQHVAMFGKQVIMWALMLIPFLPGGSGIAEYSFIQFFEPILGDYTPLIALLWRACTFFLYLLLGIIFLPRWIHRVLEKNA</sequence>
<feature type="transmembrane region" description="Helical" evidence="6">
    <location>
        <begin position="315"/>
        <end position="337"/>
    </location>
</feature>
<organism evidence="7 8">
    <name type="scientific">Candidatus Cardinium hertigii</name>
    <dbReference type="NCBI Taxonomy" id="247481"/>
    <lineage>
        <taxon>Bacteria</taxon>
        <taxon>Pseudomonadati</taxon>
        <taxon>Bacteroidota</taxon>
        <taxon>Cytophagia</taxon>
        <taxon>Cytophagales</taxon>
        <taxon>Amoebophilaceae</taxon>
        <taxon>Candidatus Cardinium</taxon>
    </lineage>
</organism>
<dbReference type="PANTHER" id="PTHR37693">
    <property type="entry name" value="PHOSPHATIDYLGLYCEROL LYSYLTRANSFERASE"/>
    <property type="match status" value="1"/>
</dbReference>
<comment type="subcellular location">
    <subcellularLocation>
        <location evidence="1">Cell membrane</location>
        <topology evidence="1">Multi-pass membrane protein</topology>
    </subcellularLocation>
</comment>
<evidence type="ECO:0000256" key="3">
    <source>
        <dbReference type="ARBA" id="ARBA00022692"/>
    </source>
</evidence>
<dbReference type="GO" id="GO:0005886">
    <property type="term" value="C:plasma membrane"/>
    <property type="evidence" value="ECO:0007669"/>
    <property type="project" value="UniProtKB-SubCell"/>
</dbReference>
<feature type="transmembrane region" description="Helical" evidence="6">
    <location>
        <begin position="171"/>
        <end position="193"/>
    </location>
</feature>
<evidence type="ECO:0000256" key="5">
    <source>
        <dbReference type="ARBA" id="ARBA00023136"/>
    </source>
</evidence>
<accession>A0A2Z3LH41</accession>
<evidence type="ECO:0000256" key="4">
    <source>
        <dbReference type="ARBA" id="ARBA00022989"/>
    </source>
</evidence>
<keyword evidence="5 6" id="KW-0472">Membrane</keyword>
<dbReference type="RefSeq" id="WP_204082239.1">
    <property type="nucleotide sequence ID" value="NZ_CP029619.1"/>
</dbReference>
<evidence type="ECO:0000256" key="1">
    <source>
        <dbReference type="ARBA" id="ARBA00004651"/>
    </source>
</evidence>
<dbReference type="Pfam" id="PF03706">
    <property type="entry name" value="LPG_synthase_TM"/>
    <property type="match status" value="1"/>
</dbReference>
<proteinExistence type="predicted"/>
<name>A0A2Z3LH41_9BACT</name>
<feature type="transmembrane region" description="Helical" evidence="6">
    <location>
        <begin position="90"/>
        <end position="116"/>
    </location>
</feature>
<dbReference type="Proteomes" id="UP000245872">
    <property type="component" value="Chromosome"/>
</dbReference>